<dbReference type="RefSeq" id="WP_087487515.1">
    <property type="nucleotide sequence ID" value="NZ_CP015579.1"/>
</dbReference>
<dbReference type="GO" id="GO:0006526">
    <property type="term" value="P:L-arginine biosynthetic process"/>
    <property type="evidence" value="ECO:0007669"/>
    <property type="project" value="UniProtKB-UniPathway"/>
</dbReference>
<evidence type="ECO:0000256" key="10">
    <source>
        <dbReference type="HAMAP-Rule" id="MF_00173"/>
    </source>
</evidence>
<keyword evidence="6 10" id="KW-0055">Arginine biosynthesis</keyword>
<evidence type="ECO:0000313" key="16">
    <source>
        <dbReference type="Proteomes" id="UP000195814"/>
    </source>
</evidence>
<evidence type="ECO:0000256" key="2">
    <source>
        <dbReference type="ARBA" id="ARBA00005040"/>
    </source>
</evidence>
<dbReference type="InterPro" id="IPR036390">
    <property type="entry name" value="WH_DNA-bd_sf"/>
</dbReference>
<comment type="similarity">
    <text evidence="3 10">Belongs to the ArgR family.</text>
</comment>
<dbReference type="NCBIfam" id="NF003457">
    <property type="entry name" value="PRK05066.1"/>
    <property type="match status" value="1"/>
</dbReference>
<evidence type="ECO:0000259" key="12">
    <source>
        <dbReference type="Pfam" id="PF02863"/>
    </source>
</evidence>
<dbReference type="Proteomes" id="UP000195814">
    <property type="component" value="Chromosome"/>
</dbReference>
<organism evidence="13 16">
    <name type="scientific">Tatumella citrea</name>
    <name type="common">Pantoea citrea</name>
    <dbReference type="NCBI Taxonomy" id="53336"/>
    <lineage>
        <taxon>Bacteria</taxon>
        <taxon>Pseudomonadati</taxon>
        <taxon>Pseudomonadota</taxon>
        <taxon>Gammaproteobacteria</taxon>
        <taxon>Enterobacterales</taxon>
        <taxon>Erwiniaceae</taxon>
        <taxon>Tatumella</taxon>
    </lineage>
</organism>
<name>A0A1Y0LGD8_TATCI</name>
<comment type="pathway">
    <text evidence="2 10">Amino-acid biosynthesis; L-arginine biosynthesis [regulation].</text>
</comment>
<evidence type="ECO:0000259" key="11">
    <source>
        <dbReference type="Pfam" id="PF01316"/>
    </source>
</evidence>
<dbReference type="GO" id="GO:1900079">
    <property type="term" value="P:regulation of arginine biosynthetic process"/>
    <property type="evidence" value="ECO:0007669"/>
    <property type="project" value="UniProtKB-UniRule"/>
</dbReference>
<dbReference type="AlphaFoldDB" id="A0A1Y0LGD8"/>
<dbReference type="EMBL" id="CP015579">
    <property type="protein sequence ID" value="ARU93128.1"/>
    <property type="molecule type" value="Genomic_DNA"/>
</dbReference>
<dbReference type="PRINTS" id="PR01467">
    <property type="entry name" value="ARGREPRESSOR"/>
</dbReference>
<gene>
    <name evidence="10" type="primary">argR</name>
    <name evidence="13" type="ORF">A7K98_04545</name>
    <name evidence="14" type="ORF">A7K99_04545</name>
</gene>
<dbReference type="Proteomes" id="UP000195729">
    <property type="component" value="Chromosome"/>
</dbReference>
<keyword evidence="8 10" id="KW-0238">DNA-binding</keyword>
<dbReference type="InterPro" id="IPR020899">
    <property type="entry name" value="Arg_repress_C"/>
</dbReference>
<comment type="subcellular location">
    <subcellularLocation>
        <location evidence="1 10">Cytoplasm</location>
    </subcellularLocation>
</comment>
<dbReference type="InterPro" id="IPR036388">
    <property type="entry name" value="WH-like_DNA-bd_sf"/>
</dbReference>
<protein>
    <recommendedName>
        <fullName evidence="4 10">Arginine repressor</fullName>
    </recommendedName>
</protein>
<evidence type="ECO:0000256" key="3">
    <source>
        <dbReference type="ARBA" id="ARBA00008316"/>
    </source>
</evidence>
<dbReference type="GO" id="GO:0005737">
    <property type="term" value="C:cytoplasm"/>
    <property type="evidence" value="ECO:0007669"/>
    <property type="project" value="UniProtKB-SubCell"/>
</dbReference>
<dbReference type="GO" id="GO:0003700">
    <property type="term" value="F:DNA-binding transcription factor activity"/>
    <property type="evidence" value="ECO:0007669"/>
    <property type="project" value="UniProtKB-UniRule"/>
</dbReference>
<evidence type="ECO:0000256" key="6">
    <source>
        <dbReference type="ARBA" id="ARBA00022571"/>
    </source>
</evidence>
<dbReference type="Pfam" id="PF02863">
    <property type="entry name" value="Arg_repressor_C"/>
    <property type="match status" value="1"/>
</dbReference>
<dbReference type="Gene3D" id="3.30.1360.40">
    <property type="match status" value="1"/>
</dbReference>
<evidence type="ECO:0000313" key="14">
    <source>
        <dbReference type="EMBL" id="ARU97166.1"/>
    </source>
</evidence>
<dbReference type="PANTHER" id="PTHR34471">
    <property type="entry name" value="ARGININE REPRESSOR"/>
    <property type="match status" value="1"/>
</dbReference>
<dbReference type="SUPFAM" id="SSF55252">
    <property type="entry name" value="C-terminal domain of arginine repressor"/>
    <property type="match status" value="1"/>
</dbReference>
<dbReference type="GO" id="GO:0051259">
    <property type="term" value="P:protein complex oligomerization"/>
    <property type="evidence" value="ECO:0007669"/>
    <property type="project" value="InterPro"/>
</dbReference>
<keyword evidence="9 10" id="KW-0804">Transcription</keyword>
<feature type="domain" description="Arginine repressor C-terminal" evidence="12">
    <location>
        <begin position="85"/>
        <end position="147"/>
    </location>
</feature>
<dbReference type="PANTHER" id="PTHR34471:SF1">
    <property type="entry name" value="ARGININE REPRESSOR"/>
    <property type="match status" value="1"/>
</dbReference>
<keyword evidence="10" id="KW-0678">Repressor</keyword>
<evidence type="ECO:0000256" key="9">
    <source>
        <dbReference type="ARBA" id="ARBA00023163"/>
    </source>
</evidence>
<dbReference type="GO" id="GO:0034618">
    <property type="term" value="F:arginine binding"/>
    <property type="evidence" value="ECO:0007669"/>
    <property type="project" value="InterPro"/>
</dbReference>
<evidence type="ECO:0000313" key="15">
    <source>
        <dbReference type="Proteomes" id="UP000195729"/>
    </source>
</evidence>
<evidence type="ECO:0000256" key="4">
    <source>
        <dbReference type="ARBA" id="ARBA00021148"/>
    </source>
</evidence>
<keyword evidence="7 10" id="KW-0805">Transcription regulation</keyword>
<proteinExistence type="inferred from homology"/>
<dbReference type="Gene3D" id="1.10.10.10">
    <property type="entry name" value="Winged helix-like DNA-binding domain superfamily/Winged helix DNA-binding domain"/>
    <property type="match status" value="1"/>
</dbReference>
<feature type="domain" description="Arginine repressor DNA-binding" evidence="11">
    <location>
        <begin position="12"/>
        <end position="77"/>
    </location>
</feature>
<sequence>MTDTIKNIKHLDLDKAFQQLLREERFGSQAEFVEYLTANGFAHINQSKVSRMLTSYGAVRTRNARMEMVYCLPAERGIPTAKTTLKSSVLSVETNDWMVVAHTVPGAAPLIARLLDSCGKSDGILGTVAGDDTIFVVPVIGINSQQLQQSVIGILNSDG</sequence>
<evidence type="ECO:0000256" key="1">
    <source>
        <dbReference type="ARBA" id="ARBA00004496"/>
    </source>
</evidence>
<dbReference type="GO" id="GO:0003677">
    <property type="term" value="F:DNA binding"/>
    <property type="evidence" value="ECO:0007669"/>
    <property type="project" value="UniProtKB-KW"/>
</dbReference>
<accession>A0A1Y0LGD8</accession>
<keyword evidence="10" id="KW-0028">Amino-acid biosynthesis</keyword>
<dbReference type="HAMAP" id="MF_00173">
    <property type="entry name" value="Arg_repressor"/>
    <property type="match status" value="1"/>
</dbReference>
<comment type="function">
    <text evidence="10">Regulates arginine biosynthesis genes.</text>
</comment>
<evidence type="ECO:0000256" key="7">
    <source>
        <dbReference type="ARBA" id="ARBA00023015"/>
    </source>
</evidence>
<dbReference type="SUPFAM" id="SSF46785">
    <property type="entry name" value="Winged helix' DNA-binding domain"/>
    <property type="match status" value="1"/>
</dbReference>
<dbReference type="InterPro" id="IPR020900">
    <property type="entry name" value="Arg_repress_DNA-bd"/>
</dbReference>
<dbReference type="UniPathway" id="UPA00068"/>
<keyword evidence="15" id="KW-1185">Reference proteome</keyword>
<evidence type="ECO:0000313" key="13">
    <source>
        <dbReference type="EMBL" id="ARU93128.1"/>
    </source>
</evidence>
<evidence type="ECO:0000256" key="5">
    <source>
        <dbReference type="ARBA" id="ARBA00022490"/>
    </source>
</evidence>
<dbReference type="EMBL" id="CP015581">
    <property type="protein sequence ID" value="ARU97166.1"/>
    <property type="molecule type" value="Genomic_DNA"/>
</dbReference>
<dbReference type="Pfam" id="PF01316">
    <property type="entry name" value="Arg_repressor"/>
    <property type="match status" value="1"/>
</dbReference>
<dbReference type="InterPro" id="IPR036251">
    <property type="entry name" value="Arg_repress_C_sf"/>
</dbReference>
<dbReference type="KEGG" id="tci:A7K98_04545"/>
<dbReference type="InterPro" id="IPR001669">
    <property type="entry name" value="Arg_repress"/>
</dbReference>
<evidence type="ECO:0000256" key="8">
    <source>
        <dbReference type="ARBA" id="ARBA00023125"/>
    </source>
</evidence>
<dbReference type="OrthoDB" id="7060358at2"/>
<reference evidence="15 16" key="1">
    <citation type="submission" date="2016-05" db="EMBL/GenBank/DDBJ databases">
        <title>Complete genome sequence of two 2,5-diketo-D-glunonic acid producing strain Tatumella citrea.</title>
        <authorList>
            <person name="Duan C."/>
            <person name="Yang J."/>
            <person name="Yang S."/>
        </authorList>
    </citation>
    <scope>NUCLEOTIDE SEQUENCE [LARGE SCALE GENOMIC DNA]</scope>
    <source>
        <strain evidence="14 15">ATCC 39140</strain>
        <strain evidence="13 16">DSM 13699</strain>
    </source>
</reference>
<keyword evidence="5 10" id="KW-0963">Cytoplasm</keyword>